<reference evidence="1 2" key="1">
    <citation type="submission" date="2019-03" db="EMBL/GenBank/DDBJ databases">
        <title>Genomic Encyclopedia of Type Strains, Phase IV (KMG-IV): sequencing the most valuable type-strain genomes for metagenomic binning, comparative biology and taxonomic classification.</title>
        <authorList>
            <person name="Goeker M."/>
        </authorList>
    </citation>
    <scope>NUCLEOTIDE SEQUENCE [LARGE SCALE GENOMIC DNA]</scope>
    <source>
        <strain evidence="1 2">DSM 21667</strain>
    </source>
</reference>
<evidence type="ECO:0000313" key="1">
    <source>
        <dbReference type="EMBL" id="TDR44022.1"/>
    </source>
</evidence>
<proteinExistence type="predicted"/>
<dbReference type="OrthoDB" id="8241198at2"/>
<comment type="caution">
    <text evidence="1">The sequence shown here is derived from an EMBL/GenBank/DDBJ whole genome shotgun (WGS) entry which is preliminary data.</text>
</comment>
<dbReference type="EMBL" id="SNZH01000006">
    <property type="protein sequence ID" value="TDR44022.1"/>
    <property type="molecule type" value="Genomic_DNA"/>
</dbReference>
<dbReference type="Proteomes" id="UP000295293">
    <property type="component" value="Unassembled WGS sequence"/>
</dbReference>
<evidence type="ECO:0000313" key="2">
    <source>
        <dbReference type="Proteomes" id="UP000295293"/>
    </source>
</evidence>
<organism evidence="1 2">
    <name type="scientific">Tahibacter aquaticus</name>
    <dbReference type="NCBI Taxonomy" id="520092"/>
    <lineage>
        <taxon>Bacteria</taxon>
        <taxon>Pseudomonadati</taxon>
        <taxon>Pseudomonadota</taxon>
        <taxon>Gammaproteobacteria</taxon>
        <taxon>Lysobacterales</taxon>
        <taxon>Rhodanobacteraceae</taxon>
        <taxon>Tahibacter</taxon>
    </lineage>
</organism>
<dbReference type="RefSeq" id="WP_133818764.1">
    <property type="nucleotide sequence ID" value="NZ_SNZH01000006.1"/>
</dbReference>
<name>A0A4R6YYG6_9GAMM</name>
<accession>A0A4R6YYG6</accession>
<sequence length="108" mass="12441">MTLNNLTDTETEVVFDCLRCVAAGDVILNDAEFRILFGITFDRLEDIVRRLPDIDESDEDVQLAINNALNNLLGYPHGRDARFLAHVVVPRQEVARIFWKWRGEQKGR</sequence>
<dbReference type="AlphaFoldDB" id="A0A4R6YYG6"/>
<gene>
    <name evidence="1" type="ORF">DFR29_106168</name>
</gene>
<protein>
    <submittedName>
        <fullName evidence="1">Uncharacterized protein</fullName>
    </submittedName>
</protein>
<keyword evidence="2" id="KW-1185">Reference proteome</keyword>